<keyword evidence="3" id="KW-1185">Reference proteome</keyword>
<dbReference type="PANTHER" id="PTHR41252:SF1">
    <property type="entry name" value="BLR2505 PROTEIN"/>
    <property type="match status" value="1"/>
</dbReference>
<dbReference type="Proteomes" id="UP000509510">
    <property type="component" value="Chromosome VI"/>
</dbReference>
<feature type="domain" description="SnoaL-like" evidence="1">
    <location>
        <begin position="34"/>
        <end position="128"/>
    </location>
</feature>
<proteinExistence type="predicted"/>
<evidence type="ECO:0000313" key="2">
    <source>
        <dbReference type="EMBL" id="QKX64096.1"/>
    </source>
</evidence>
<dbReference type="EMBL" id="CP055903">
    <property type="protein sequence ID" value="QKX64096.1"/>
    <property type="molecule type" value="Genomic_DNA"/>
</dbReference>
<dbReference type="SUPFAM" id="SSF54427">
    <property type="entry name" value="NTF2-like"/>
    <property type="match status" value="1"/>
</dbReference>
<organism evidence="2 3">
    <name type="scientific">Talaromyces rugulosus</name>
    <name type="common">Penicillium rugulosum</name>
    <dbReference type="NCBI Taxonomy" id="121627"/>
    <lineage>
        <taxon>Eukaryota</taxon>
        <taxon>Fungi</taxon>
        <taxon>Dikarya</taxon>
        <taxon>Ascomycota</taxon>
        <taxon>Pezizomycotina</taxon>
        <taxon>Eurotiomycetes</taxon>
        <taxon>Eurotiomycetidae</taxon>
        <taxon>Eurotiales</taxon>
        <taxon>Trichocomaceae</taxon>
        <taxon>Talaromyces</taxon>
        <taxon>Talaromyces sect. Islandici</taxon>
    </lineage>
</organism>
<accession>A0A7H8RCT8</accession>
<dbReference type="OrthoDB" id="4158114at2759"/>
<dbReference type="KEGG" id="trg:TRUGW13939_11269"/>
<dbReference type="Pfam" id="PF12680">
    <property type="entry name" value="SnoaL_2"/>
    <property type="match status" value="1"/>
</dbReference>
<protein>
    <recommendedName>
        <fullName evidence="1">SnoaL-like domain-containing protein</fullName>
    </recommendedName>
</protein>
<name>A0A7H8RCT8_TALRU</name>
<dbReference type="AlphaFoldDB" id="A0A7H8RCT8"/>
<dbReference type="InterPro" id="IPR037401">
    <property type="entry name" value="SnoaL-like"/>
</dbReference>
<dbReference type="Gene3D" id="3.10.450.50">
    <property type="match status" value="1"/>
</dbReference>
<dbReference type="RefSeq" id="XP_035350270.1">
    <property type="nucleotide sequence ID" value="XM_035494377.1"/>
</dbReference>
<reference evidence="3" key="1">
    <citation type="submission" date="2020-06" db="EMBL/GenBank/DDBJ databases">
        <title>A chromosome-scale genome assembly of Talaromyces rugulosus W13939.</title>
        <authorList>
            <person name="Wang B."/>
            <person name="Guo L."/>
            <person name="Ye K."/>
            <person name="Wang L."/>
        </authorList>
    </citation>
    <scope>NUCLEOTIDE SEQUENCE [LARGE SCALE GENOMIC DNA]</scope>
    <source>
        <strain evidence="3">W13939</strain>
    </source>
</reference>
<gene>
    <name evidence="2" type="ORF">TRUGW13939_11269</name>
</gene>
<sequence length="153" mass="17165">MSQSIDNSPTAVLYRFYEAERRYMEAGGKAGGASFDQFAETMHSGVVLHQTPDLPWGGEYIGVDRYADWAAQMSDCFEMVDVKNPEFIEIGERVVVVCTLSTKARKTGETFEHPMVQVITVKEGKITDFRPFYWHVPDYVAAQKGLKTSQALG</sequence>
<dbReference type="GeneID" id="55998747"/>
<evidence type="ECO:0000259" key="1">
    <source>
        <dbReference type="Pfam" id="PF12680"/>
    </source>
</evidence>
<dbReference type="InterPro" id="IPR032710">
    <property type="entry name" value="NTF2-like_dom_sf"/>
</dbReference>
<dbReference type="PANTHER" id="PTHR41252">
    <property type="entry name" value="BLR2505 PROTEIN"/>
    <property type="match status" value="1"/>
</dbReference>
<evidence type="ECO:0000313" key="3">
    <source>
        <dbReference type="Proteomes" id="UP000509510"/>
    </source>
</evidence>